<dbReference type="SMART" id="SM00283">
    <property type="entry name" value="MA"/>
    <property type="match status" value="1"/>
</dbReference>
<evidence type="ECO:0000256" key="1">
    <source>
        <dbReference type="ARBA" id="ARBA00023224"/>
    </source>
</evidence>
<reference evidence="5 6" key="1">
    <citation type="submission" date="2019-09" db="EMBL/GenBank/DDBJ databases">
        <title>Segnochrobactrum spirostomi gen. nov., sp. nov., isolated from the ciliate Spirostomum cf. yagiui and description of a novel family, Segnochrobactraceae fam. nov. within the order Rhizobiales of the class Alphaproteobacteria.</title>
        <authorList>
            <person name="Akter S."/>
            <person name="Shazib S.U.A."/>
            <person name="Shin M.K."/>
        </authorList>
    </citation>
    <scope>NUCLEOTIDE SEQUENCE [LARGE SCALE GENOMIC DNA]</scope>
    <source>
        <strain evidence="5 6">Sp-1</strain>
    </source>
</reference>
<dbReference type="GO" id="GO:0016020">
    <property type="term" value="C:membrane"/>
    <property type="evidence" value="ECO:0007669"/>
    <property type="project" value="InterPro"/>
</dbReference>
<dbReference type="GO" id="GO:0007165">
    <property type="term" value="P:signal transduction"/>
    <property type="evidence" value="ECO:0007669"/>
    <property type="project" value="UniProtKB-KW"/>
</dbReference>
<comment type="caution">
    <text evidence="5">The sequence shown here is derived from an EMBL/GenBank/DDBJ whole genome shotgun (WGS) entry which is preliminary data.</text>
</comment>
<evidence type="ECO:0000313" key="6">
    <source>
        <dbReference type="Proteomes" id="UP000332515"/>
    </source>
</evidence>
<dbReference type="InterPro" id="IPR009050">
    <property type="entry name" value="Globin-like_sf"/>
</dbReference>
<evidence type="ECO:0000259" key="4">
    <source>
        <dbReference type="PROSITE" id="PS50111"/>
    </source>
</evidence>
<name>A0A6A7Y2X9_9HYPH</name>
<dbReference type="Pfam" id="PF11563">
    <property type="entry name" value="Protoglobin"/>
    <property type="match status" value="1"/>
</dbReference>
<dbReference type="PANTHER" id="PTHR32089:SF112">
    <property type="entry name" value="LYSOZYME-LIKE PROTEIN-RELATED"/>
    <property type="match status" value="1"/>
</dbReference>
<dbReference type="InterPro" id="IPR004089">
    <property type="entry name" value="MCPsignal_dom"/>
</dbReference>
<feature type="domain" description="Methyl-accepting transducer" evidence="4">
    <location>
        <begin position="181"/>
        <end position="424"/>
    </location>
</feature>
<dbReference type="PANTHER" id="PTHR32089">
    <property type="entry name" value="METHYL-ACCEPTING CHEMOTAXIS PROTEIN MCPB"/>
    <property type="match status" value="1"/>
</dbReference>
<dbReference type="Gene3D" id="1.10.287.950">
    <property type="entry name" value="Methyl-accepting chemotaxis protein"/>
    <property type="match status" value="1"/>
</dbReference>
<gene>
    <name evidence="5" type="ORF">F0357_08700</name>
</gene>
<dbReference type="EMBL" id="VWNA01000001">
    <property type="protein sequence ID" value="MQT12727.1"/>
    <property type="molecule type" value="Genomic_DNA"/>
</dbReference>
<evidence type="ECO:0000256" key="3">
    <source>
        <dbReference type="PROSITE-ProRule" id="PRU00284"/>
    </source>
</evidence>
<dbReference type="AlphaFoldDB" id="A0A6A7Y2X9"/>
<dbReference type="PROSITE" id="PS50111">
    <property type="entry name" value="CHEMOTAXIS_TRANSDUC_2"/>
    <property type="match status" value="1"/>
</dbReference>
<dbReference type="InterPro" id="IPR004090">
    <property type="entry name" value="Chemotax_Me-accpt_rcpt"/>
</dbReference>
<dbReference type="GO" id="GO:0020037">
    <property type="term" value="F:heme binding"/>
    <property type="evidence" value="ECO:0007669"/>
    <property type="project" value="InterPro"/>
</dbReference>
<dbReference type="Gene3D" id="1.10.490.10">
    <property type="entry name" value="Globins"/>
    <property type="match status" value="1"/>
</dbReference>
<evidence type="ECO:0000313" key="5">
    <source>
        <dbReference type="EMBL" id="MQT12727.1"/>
    </source>
</evidence>
<dbReference type="GO" id="GO:0006935">
    <property type="term" value="P:chemotaxis"/>
    <property type="evidence" value="ECO:0007669"/>
    <property type="project" value="InterPro"/>
</dbReference>
<dbReference type="GO" id="GO:0019825">
    <property type="term" value="F:oxygen binding"/>
    <property type="evidence" value="ECO:0007669"/>
    <property type="project" value="InterPro"/>
</dbReference>
<dbReference type="InterPro" id="IPR044398">
    <property type="entry name" value="Globin-sensor_dom"/>
</dbReference>
<proteinExistence type="inferred from homology"/>
<dbReference type="InterPro" id="IPR039379">
    <property type="entry name" value="Protoglobin_sensor_dom"/>
</dbReference>
<keyword evidence="6" id="KW-1185">Reference proteome</keyword>
<keyword evidence="1 3" id="KW-0807">Transducer</keyword>
<dbReference type="RefSeq" id="WP_153479960.1">
    <property type="nucleotide sequence ID" value="NZ_VWNA01000001.1"/>
</dbReference>
<dbReference type="Proteomes" id="UP000332515">
    <property type="component" value="Unassembled WGS sequence"/>
</dbReference>
<accession>A0A6A7Y2X9</accession>
<dbReference type="InterPro" id="IPR012292">
    <property type="entry name" value="Globin/Proto"/>
</dbReference>
<dbReference type="SUPFAM" id="SSF58104">
    <property type="entry name" value="Methyl-accepting chemotaxis protein (MCP) signaling domain"/>
    <property type="match status" value="1"/>
</dbReference>
<organism evidence="5 6">
    <name type="scientific">Segnochrobactrum spirostomi</name>
    <dbReference type="NCBI Taxonomy" id="2608987"/>
    <lineage>
        <taxon>Bacteria</taxon>
        <taxon>Pseudomonadati</taxon>
        <taxon>Pseudomonadota</taxon>
        <taxon>Alphaproteobacteria</taxon>
        <taxon>Hyphomicrobiales</taxon>
        <taxon>Segnochrobactraceae</taxon>
        <taxon>Segnochrobactrum</taxon>
    </lineage>
</organism>
<evidence type="ECO:0000256" key="2">
    <source>
        <dbReference type="ARBA" id="ARBA00029447"/>
    </source>
</evidence>
<dbReference type="CDD" id="cd01068">
    <property type="entry name" value="globin_sensor"/>
    <property type="match status" value="1"/>
</dbReference>
<comment type="similarity">
    <text evidence="2">Belongs to the methyl-accepting chemotaxis (MCP) protein family.</text>
</comment>
<dbReference type="Pfam" id="PF00015">
    <property type="entry name" value="MCPsignal"/>
    <property type="match status" value="1"/>
</dbReference>
<dbReference type="SUPFAM" id="SSF46458">
    <property type="entry name" value="Globin-like"/>
    <property type="match status" value="1"/>
</dbReference>
<dbReference type="PRINTS" id="PR00260">
    <property type="entry name" value="CHEMTRNSDUCR"/>
</dbReference>
<dbReference type="GO" id="GO:0004888">
    <property type="term" value="F:transmembrane signaling receptor activity"/>
    <property type="evidence" value="ECO:0007669"/>
    <property type="project" value="InterPro"/>
</dbReference>
<sequence>MSAEIDFDVQKHMLLIDEDVCRDLKDAWKLFEPELPSIVGRFYRHLAEIPETASLIAGRVERLAEAQRQHWTRLFTSGFDAGYRESVRAIGRAHVRVGLHPGIFISAYGLIGSEFPAIVNRVHRLNSARAARLLSATIKAVMLDMNLAVSVYHDETLAEAERRRAKLAEHLAAFDAAFGGSLNSLNNAAETMRDASGRLVSLSSQSSDQAVGASSTASEMADRAVEGAEAVNSITHSIESVAGHARASLGVVGKAVDQARAMDGTVRDLTSAAERIDRVVELIAGIAGQTNLLALNATIEAARAGDAGRGFDVVAREVKTLATQTAAATKEISSEIGSIQSATHAAADGLTAIASTIEQVASAIEQISAAVNEQTDTTRAIASTVAALSSDARGVVTSITNVRTATDTTGQVVATVRDLAANLDDQASRMKTEVRSFFERVAAA</sequence>
<protein>
    <recommendedName>
        <fullName evidence="4">Methyl-accepting transducer domain-containing protein</fullName>
    </recommendedName>
</protein>